<proteinExistence type="predicted"/>
<dbReference type="RefSeq" id="WP_346762316.1">
    <property type="nucleotide sequence ID" value="NZ_JAUJEB010000012.1"/>
</dbReference>
<protein>
    <submittedName>
        <fullName evidence="1">Uncharacterized protein</fullName>
    </submittedName>
</protein>
<dbReference type="EMBL" id="JAUJEB010000012">
    <property type="protein sequence ID" value="MDN5216978.1"/>
    <property type="molecule type" value="Genomic_DNA"/>
</dbReference>
<organism evidence="1 2">
    <name type="scientific">Agaribacillus aureus</name>
    <dbReference type="NCBI Taxonomy" id="3051825"/>
    <lineage>
        <taxon>Bacteria</taxon>
        <taxon>Pseudomonadati</taxon>
        <taxon>Bacteroidota</taxon>
        <taxon>Cytophagia</taxon>
        <taxon>Cytophagales</taxon>
        <taxon>Splendidivirgaceae</taxon>
        <taxon>Agaribacillus</taxon>
    </lineage>
</organism>
<dbReference type="Proteomes" id="UP001172083">
    <property type="component" value="Unassembled WGS sequence"/>
</dbReference>
<name>A0ABT8LKZ0_9BACT</name>
<reference evidence="1" key="1">
    <citation type="submission" date="2023-06" db="EMBL/GenBank/DDBJ databases">
        <title>Genomic of Agaribacillus aureum.</title>
        <authorList>
            <person name="Wang G."/>
        </authorList>
    </citation>
    <scope>NUCLEOTIDE SEQUENCE</scope>
    <source>
        <strain evidence="1">BMA12</strain>
    </source>
</reference>
<keyword evidence="2" id="KW-1185">Reference proteome</keyword>
<evidence type="ECO:0000313" key="2">
    <source>
        <dbReference type="Proteomes" id="UP001172083"/>
    </source>
</evidence>
<sequence length="272" mass="30734">MNSLCLFKKIMCGAILLSGLSTSVHGQLFETELDPEEESRSSIMDQASASFTGASPSLTLKTYKLKGLIGKGSWDLYLFNTVPAITSKRQDSLEVLASDILNQLGGLFNFAMSKRGYFANGHNLETRDIKGGQVDFRFGGKLLDSRNRELNSKFTIPIFQSTIDFRYLIPLVSHDVNTNQDEKFDFRNFIQGNLSFRVYGSFMQIFNTKVYDEYYQTKRGIMPTHSLFSVSGEVNLFITNQFYISAGYTVSNQTTLPRRSFFSISYTGQGRK</sequence>
<gene>
    <name evidence="1" type="ORF">QQ020_33215</name>
</gene>
<accession>A0ABT8LKZ0</accession>
<comment type="caution">
    <text evidence="1">The sequence shown here is derived from an EMBL/GenBank/DDBJ whole genome shotgun (WGS) entry which is preliminary data.</text>
</comment>
<evidence type="ECO:0000313" key="1">
    <source>
        <dbReference type="EMBL" id="MDN5216978.1"/>
    </source>
</evidence>